<dbReference type="AlphaFoldDB" id="A0A0V1HTN6"/>
<dbReference type="InterPro" id="IPR056780">
    <property type="entry name" value="Renin_r_C"/>
</dbReference>
<evidence type="ECO:0000256" key="1">
    <source>
        <dbReference type="SAM" id="Phobius"/>
    </source>
</evidence>
<dbReference type="GO" id="GO:0009897">
    <property type="term" value="C:external side of plasma membrane"/>
    <property type="evidence" value="ECO:0007669"/>
    <property type="project" value="TreeGrafter"/>
</dbReference>
<keyword evidence="1" id="KW-0472">Membrane</keyword>
<dbReference type="GO" id="GO:0030177">
    <property type="term" value="P:positive regulation of Wnt signaling pathway"/>
    <property type="evidence" value="ECO:0007669"/>
    <property type="project" value="TreeGrafter"/>
</dbReference>
<dbReference type="Pfam" id="PF07850">
    <property type="entry name" value="Renin_r"/>
    <property type="match status" value="1"/>
</dbReference>
<comment type="caution">
    <text evidence="3">The sequence shown here is derived from an EMBL/GenBank/DDBJ whole genome shotgun (WGS) entry which is preliminary data.</text>
</comment>
<keyword evidence="1" id="KW-0812">Transmembrane</keyword>
<dbReference type="OrthoDB" id="1932312at2759"/>
<proteinExistence type="predicted"/>
<dbReference type="InterPro" id="IPR012493">
    <property type="entry name" value="Renin_rcpt"/>
</dbReference>
<dbReference type="PANTHER" id="PTHR13351">
    <property type="entry name" value="RENIN RECEPTOR"/>
    <property type="match status" value="1"/>
</dbReference>
<dbReference type="GO" id="GO:0038023">
    <property type="term" value="F:signaling receptor activity"/>
    <property type="evidence" value="ECO:0007669"/>
    <property type="project" value="InterPro"/>
</dbReference>
<keyword evidence="3" id="KW-0687">Ribonucleoprotein</keyword>
<evidence type="ECO:0000313" key="4">
    <source>
        <dbReference type="Proteomes" id="UP000055024"/>
    </source>
</evidence>
<protein>
    <submittedName>
        <fullName evidence="3">Putative 40S ribosomal protein S14, mitochondrial</fullName>
    </submittedName>
</protein>
<name>A0A0V1HTN6_9BILA</name>
<feature type="domain" description="Renin receptor-like C-terminal transmembrane spanning segment" evidence="2">
    <location>
        <begin position="310"/>
        <end position="364"/>
    </location>
</feature>
<accession>A0A0V1HTN6</accession>
<evidence type="ECO:0000259" key="2">
    <source>
        <dbReference type="Pfam" id="PF07850"/>
    </source>
</evidence>
<dbReference type="EMBL" id="JYDP01000028">
    <property type="protein sequence ID" value="KRZ13949.1"/>
    <property type="molecule type" value="Genomic_DNA"/>
</dbReference>
<organism evidence="3 4">
    <name type="scientific">Trichinella zimbabwensis</name>
    <dbReference type="NCBI Taxonomy" id="268475"/>
    <lineage>
        <taxon>Eukaryota</taxon>
        <taxon>Metazoa</taxon>
        <taxon>Ecdysozoa</taxon>
        <taxon>Nematoda</taxon>
        <taxon>Enoplea</taxon>
        <taxon>Dorylaimia</taxon>
        <taxon>Trichinellida</taxon>
        <taxon>Trichinellidae</taxon>
        <taxon>Trichinella</taxon>
    </lineage>
</organism>
<dbReference type="Proteomes" id="UP000055024">
    <property type="component" value="Unassembled WGS sequence"/>
</dbReference>
<dbReference type="GO" id="GO:0005840">
    <property type="term" value="C:ribosome"/>
    <property type="evidence" value="ECO:0007669"/>
    <property type="project" value="UniProtKB-KW"/>
</dbReference>
<keyword evidence="4" id="KW-1185">Reference proteome</keyword>
<dbReference type="SUPFAM" id="SSF57716">
    <property type="entry name" value="Glucocorticoid receptor-like (DNA-binding domain)"/>
    <property type="match status" value="1"/>
</dbReference>
<keyword evidence="1" id="KW-1133">Transmembrane helix</keyword>
<dbReference type="PANTHER" id="PTHR13351:SF1">
    <property type="entry name" value="RENIN RECEPTOR"/>
    <property type="match status" value="1"/>
</dbReference>
<keyword evidence="3" id="KW-0689">Ribosomal protein</keyword>
<dbReference type="Gene3D" id="1.10.287.1480">
    <property type="match status" value="1"/>
</dbReference>
<evidence type="ECO:0000313" key="3">
    <source>
        <dbReference type="EMBL" id="KRZ13949.1"/>
    </source>
</evidence>
<sequence>MISVFYRPFRPSNFCIIRALCSRADLTEQQTIATGVEDAQNNFDLTKQPFGYGLDATWVRLNWWEGNERFTFWAKWAMRRDWRRRQVIAEYNDLRIRMKAILRNDFLPMAIRQEMKLDMQKLPRCCFPRYVRNICQITGRKRGNPKEWLNSGDLFQRAEAMVVFDIVAPDHLKPNLKSLKTYRLNEDSTPEFSTLWLEIQKTFSENDPTLIESSMNGVNSGNDIPIASTYDDTPALFAQGSSDELPLDKETKATLAIKSWLEQNKSVRNGVPDLYLFNFESLLWIVEQQHTATNSQEVRDAIAKIETLIKKEPQNSYTRYSFYSQDYAVTFNIIFWLMFSFIITIMFIGVGMWTMSPGRDSLIYQ</sequence>
<feature type="transmembrane region" description="Helical" evidence="1">
    <location>
        <begin position="333"/>
        <end position="355"/>
    </location>
</feature>
<gene>
    <name evidence="3" type="primary">mrps-14</name>
    <name evidence="3" type="ORF">T11_17134</name>
</gene>
<reference evidence="3 4" key="1">
    <citation type="submission" date="2015-01" db="EMBL/GenBank/DDBJ databases">
        <title>Evolution of Trichinella species and genotypes.</title>
        <authorList>
            <person name="Korhonen P.K."/>
            <person name="Edoardo P."/>
            <person name="Giuseppe L.R."/>
            <person name="Gasser R.B."/>
        </authorList>
    </citation>
    <scope>NUCLEOTIDE SEQUENCE [LARGE SCALE GENOMIC DNA]</scope>
    <source>
        <strain evidence="3">ISS1029</strain>
    </source>
</reference>